<keyword evidence="4" id="KW-1185">Reference proteome</keyword>
<protein>
    <submittedName>
        <fullName evidence="3">TadE-like protein</fullName>
    </submittedName>
</protein>
<keyword evidence="1" id="KW-1133">Transmembrane helix</keyword>
<dbReference type="InterPro" id="IPR012495">
    <property type="entry name" value="TadE-like_dom"/>
</dbReference>
<keyword evidence="1" id="KW-0812">Transmembrane</keyword>
<feature type="transmembrane region" description="Helical" evidence="1">
    <location>
        <begin position="12"/>
        <end position="29"/>
    </location>
</feature>
<keyword evidence="1" id="KW-0472">Membrane</keyword>
<feature type="domain" description="TadE-like" evidence="2">
    <location>
        <begin position="8"/>
        <end position="50"/>
    </location>
</feature>
<dbReference type="AlphaFoldDB" id="A0A3N5AZW0"/>
<dbReference type="Proteomes" id="UP000282654">
    <property type="component" value="Unassembled WGS sequence"/>
</dbReference>
<reference evidence="3 4" key="1">
    <citation type="submission" date="2018-11" db="EMBL/GenBank/DDBJ databases">
        <title>Genomic Encyclopedia of Type Strains, Phase IV (KMG-IV): sequencing the most valuable type-strain genomes for metagenomic binning, comparative biology and taxonomic classification.</title>
        <authorList>
            <person name="Goeker M."/>
        </authorList>
    </citation>
    <scope>NUCLEOTIDE SEQUENCE [LARGE SCALE GENOMIC DNA]</scope>
    <source>
        <strain evidence="3 4">DSM 102936</strain>
    </source>
</reference>
<comment type="caution">
    <text evidence="3">The sequence shown here is derived from an EMBL/GenBank/DDBJ whole genome shotgun (WGS) entry which is preliminary data.</text>
</comment>
<evidence type="ECO:0000313" key="4">
    <source>
        <dbReference type="Proteomes" id="UP000282654"/>
    </source>
</evidence>
<dbReference type="RefSeq" id="WP_123931277.1">
    <property type="nucleotide sequence ID" value="NZ_RKRE01000003.1"/>
</dbReference>
<accession>A0A3N5AZW0</accession>
<proteinExistence type="predicted"/>
<evidence type="ECO:0000313" key="3">
    <source>
        <dbReference type="EMBL" id="RPF42728.1"/>
    </source>
</evidence>
<dbReference type="EMBL" id="RKRE01000003">
    <property type="protein sequence ID" value="RPF42728.1"/>
    <property type="molecule type" value="Genomic_DNA"/>
</dbReference>
<dbReference type="OrthoDB" id="1683505at2"/>
<name>A0A3N5AZW0_9THEO</name>
<gene>
    <name evidence="3" type="ORF">EDD75_1838</name>
</gene>
<evidence type="ECO:0000256" key="1">
    <source>
        <dbReference type="SAM" id="Phobius"/>
    </source>
</evidence>
<evidence type="ECO:0000259" key="2">
    <source>
        <dbReference type="Pfam" id="PF07811"/>
    </source>
</evidence>
<sequence>MRLREERGQATVELALVLPVLILILFGIMEFGRLFSAYLVVTNAAREGARLAAVGADDAAIVARVRDAAGSLDPAALTVDIEPPASNRFSGTEARVSVSYSVYLVTPVLTGIAPNPFPLRARAVMRVE</sequence>
<dbReference type="Pfam" id="PF07811">
    <property type="entry name" value="TadE"/>
    <property type="match status" value="1"/>
</dbReference>
<organism evidence="3 4">
    <name type="scientific">Thermodesulfitimonas autotrophica</name>
    <dbReference type="NCBI Taxonomy" id="1894989"/>
    <lineage>
        <taxon>Bacteria</taxon>
        <taxon>Bacillati</taxon>
        <taxon>Bacillota</taxon>
        <taxon>Clostridia</taxon>
        <taxon>Thermoanaerobacterales</taxon>
        <taxon>Thermoanaerobacteraceae</taxon>
        <taxon>Thermodesulfitimonas</taxon>
    </lineage>
</organism>